<evidence type="ECO:0000256" key="10">
    <source>
        <dbReference type="RuleBase" id="RU003560"/>
    </source>
</evidence>
<evidence type="ECO:0000256" key="6">
    <source>
        <dbReference type="ARBA" id="ARBA00022898"/>
    </source>
</evidence>
<evidence type="ECO:0000256" key="5">
    <source>
        <dbReference type="ARBA" id="ARBA00015416"/>
    </source>
</evidence>
<dbReference type="Gene3D" id="3.90.1150.10">
    <property type="entry name" value="Aspartate Aminotransferase, domain 1"/>
    <property type="match status" value="1"/>
</dbReference>
<dbReference type="PROSITE" id="PS00600">
    <property type="entry name" value="AA_TRANSFER_CLASS_3"/>
    <property type="match status" value="1"/>
</dbReference>
<protein>
    <recommendedName>
        <fullName evidence="5">Glutamate-1-semialdehyde 2,1-aminomutase</fullName>
        <ecNumber evidence="4">5.4.3.8</ecNumber>
    </recommendedName>
    <alternativeName>
        <fullName evidence="9">Glutamate-1-semialdehyde aminotransferase</fullName>
    </alternativeName>
</protein>
<reference evidence="11 12" key="1">
    <citation type="submission" date="2020-04" db="EMBL/GenBank/DDBJ databases">
        <title>Description of novel Gluconacetobacter.</title>
        <authorList>
            <person name="Sombolestani A."/>
        </authorList>
    </citation>
    <scope>NUCLEOTIDE SEQUENCE [LARGE SCALE GENOMIC DNA]</scope>
    <source>
        <strain evidence="11 12">LMG 19747</strain>
    </source>
</reference>
<evidence type="ECO:0000256" key="2">
    <source>
        <dbReference type="ARBA" id="ARBA00004819"/>
    </source>
</evidence>
<keyword evidence="7 11" id="KW-0413">Isomerase</keyword>
<evidence type="ECO:0000256" key="1">
    <source>
        <dbReference type="ARBA" id="ARBA00001933"/>
    </source>
</evidence>
<evidence type="ECO:0000256" key="7">
    <source>
        <dbReference type="ARBA" id="ARBA00023235"/>
    </source>
</evidence>
<dbReference type="InterPro" id="IPR015422">
    <property type="entry name" value="PyrdxlP-dep_Trfase_small"/>
</dbReference>
<organism evidence="11 12">
    <name type="scientific">Gluconacetobacter sacchari</name>
    <dbReference type="NCBI Taxonomy" id="92759"/>
    <lineage>
        <taxon>Bacteria</taxon>
        <taxon>Pseudomonadati</taxon>
        <taxon>Pseudomonadota</taxon>
        <taxon>Alphaproteobacteria</taxon>
        <taxon>Acetobacterales</taxon>
        <taxon>Acetobacteraceae</taxon>
        <taxon>Gluconacetobacter</taxon>
    </lineage>
</organism>
<dbReference type="InterPro" id="IPR015421">
    <property type="entry name" value="PyrdxlP-dep_Trfase_major"/>
</dbReference>
<comment type="caution">
    <text evidence="11">The sequence shown here is derived from an EMBL/GenBank/DDBJ whole genome shotgun (WGS) entry which is preliminary data.</text>
</comment>
<evidence type="ECO:0000256" key="9">
    <source>
        <dbReference type="ARBA" id="ARBA00031365"/>
    </source>
</evidence>
<dbReference type="RefSeq" id="WP_182999259.1">
    <property type="nucleotide sequence ID" value="NZ_JABEQJ010000038.1"/>
</dbReference>
<evidence type="ECO:0000313" key="12">
    <source>
        <dbReference type="Proteomes" id="UP000589085"/>
    </source>
</evidence>
<dbReference type="PANTHER" id="PTHR43713">
    <property type="entry name" value="GLUTAMATE-1-SEMIALDEHYDE 2,1-AMINOMUTASE"/>
    <property type="match status" value="1"/>
</dbReference>
<dbReference type="PANTHER" id="PTHR43713:SF3">
    <property type="entry name" value="GLUTAMATE-1-SEMIALDEHYDE 2,1-AMINOMUTASE 1, CHLOROPLASTIC-RELATED"/>
    <property type="match status" value="1"/>
</dbReference>
<sequence>MFNDRYRKSREQFKRGLRTLPGGVSSPGRAFSDVVTPPIFVSSARGSRFTDEDGNSYVDFVLGLGPVILGHGHPEVVRAISDQASKGTVYGMPTTIEYDLADEIIAASEVIDLVRFMCSGTEAVMTAFRLARAATGRERIVKFRGGYHGHSDVAIAQATKPHMLSIDGENIRSGLATSEKQDVIISEYNDSDAIKTLVDAHGDEIAAIIVEPVATNMGLVPGTGEFLRTLRSLTSDRGIVLIFDEVVSGFRFRYGPVADQIGILPDLITFGKIVGGGLPIGALGGKAEIMELLVRRGSVFQGGTFAGSPLAMAAGLAQLRVLRDTDAYAHLDHLGKILCHSLINEFRERNLPFGAQRYGSLVSPILQVAKESLRDYSDVGGQDAKLFGRVHKELMDRGFAIPPSIEEPLFLSVVHEEHQVKGLASAYADAAFSYSR</sequence>
<dbReference type="EC" id="5.4.3.8" evidence="4"/>
<dbReference type="GO" id="GO:0008483">
    <property type="term" value="F:transaminase activity"/>
    <property type="evidence" value="ECO:0007669"/>
    <property type="project" value="InterPro"/>
</dbReference>
<dbReference type="EMBL" id="JABEQJ010000038">
    <property type="protein sequence ID" value="MBB2162439.1"/>
    <property type="molecule type" value="Genomic_DNA"/>
</dbReference>
<evidence type="ECO:0000256" key="4">
    <source>
        <dbReference type="ARBA" id="ARBA00012143"/>
    </source>
</evidence>
<dbReference type="GO" id="GO:0042286">
    <property type="term" value="F:glutamate-1-semialdehyde 2,1-aminomutase activity"/>
    <property type="evidence" value="ECO:0007669"/>
    <property type="project" value="UniProtKB-EC"/>
</dbReference>
<dbReference type="SUPFAM" id="SSF53383">
    <property type="entry name" value="PLP-dependent transferases"/>
    <property type="match status" value="1"/>
</dbReference>
<comment type="cofactor">
    <cofactor evidence="1">
        <name>pyridoxal 5'-phosphate</name>
        <dbReference type="ChEBI" id="CHEBI:597326"/>
    </cofactor>
</comment>
<accession>A0A7W4IGM9</accession>
<comment type="pathway">
    <text evidence="2">Porphyrin-containing compound metabolism; protoporphyrin-IX biosynthesis; 5-aminolevulinate from L-glutamyl-tRNA(Glu): step 2/2.</text>
</comment>
<dbReference type="Gene3D" id="3.40.640.10">
    <property type="entry name" value="Type I PLP-dependent aspartate aminotransferase-like (Major domain)"/>
    <property type="match status" value="1"/>
</dbReference>
<name>A0A7W4IGM9_9PROT</name>
<evidence type="ECO:0000313" key="11">
    <source>
        <dbReference type="EMBL" id="MBB2162439.1"/>
    </source>
</evidence>
<gene>
    <name evidence="11" type="ORF">HLH48_20170</name>
</gene>
<evidence type="ECO:0000256" key="8">
    <source>
        <dbReference type="ARBA" id="ARBA00023244"/>
    </source>
</evidence>
<dbReference type="NCBIfam" id="NF000818">
    <property type="entry name" value="PRK00062.1"/>
    <property type="match status" value="1"/>
</dbReference>
<keyword evidence="8" id="KW-0627">Porphyrin biosynthesis</keyword>
<keyword evidence="6 10" id="KW-0663">Pyridoxal phosphate</keyword>
<dbReference type="Pfam" id="PF00202">
    <property type="entry name" value="Aminotran_3"/>
    <property type="match status" value="1"/>
</dbReference>
<dbReference type="InterPro" id="IPR049704">
    <property type="entry name" value="Aminotrans_3_PPA_site"/>
</dbReference>
<dbReference type="CDD" id="cd00610">
    <property type="entry name" value="OAT_like"/>
    <property type="match status" value="1"/>
</dbReference>
<comment type="similarity">
    <text evidence="3">Belongs to the class-III pyridoxal-phosphate-dependent aminotransferase family. HemL subfamily.</text>
</comment>
<dbReference type="GO" id="GO:0030170">
    <property type="term" value="F:pyridoxal phosphate binding"/>
    <property type="evidence" value="ECO:0007669"/>
    <property type="project" value="InterPro"/>
</dbReference>
<dbReference type="InterPro" id="IPR015424">
    <property type="entry name" value="PyrdxlP-dep_Trfase"/>
</dbReference>
<dbReference type="GO" id="GO:0006779">
    <property type="term" value="P:porphyrin-containing compound biosynthetic process"/>
    <property type="evidence" value="ECO:0007669"/>
    <property type="project" value="UniProtKB-KW"/>
</dbReference>
<proteinExistence type="inferred from homology"/>
<evidence type="ECO:0000256" key="3">
    <source>
        <dbReference type="ARBA" id="ARBA00008981"/>
    </source>
</evidence>
<dbReference type="Proteomes" id="UP000589085">
    <property type="component" value="Unassembled WGS sequence"/>
</dbReference>
<dbReference type="InterPro" id="IPR005814">
    <property type="entry name" value="Aminotrans_3"/>
</dbReference>
<dbReference type="AlphaFoldDB" id="A0A7W4IGM9"/>
<dbReference type="FunFam" id="3.40.640.10:FF:000021">
    <property type="entry name" value="Glutamate-1-semialdehyde 2,1-aminomutase"/>
    <property type="match status" value="1"/>
</dbReference>